<gene>
    <name evidence="4" type="ORF">HMPREF9448_00848</name>
</gene>
<feature type="domain" description="Secretion system C-terminal sorting" evidence="3">
    <location>
        <begin position="754"/>
        <end position="825"/>
    </location>
</feature>
<dbReference type="NCBIfam" id="TIGR04183">
    <property type="entry name" value="Por_Secre_tail"/>
    <property type="match status" value="1"/>
</dbReference>
<dbReference type="STRING" id="742726.HMPREF9448_00848"/>
<dbReference type="GeneID" id="77848159"/>
<dbReference type="AlphaFoldDB" id="K0X196"/>
<organism evidence="4 5">
    <name type="scientific">Barnesiella intestinihominis YIT 11860</name>
    <dbReference type="NCBI Taxonomy" id="742726"/>
    <lineage>
        <taxon>Bacteria</taxon>
        <taxon>Pseudomonadati</taxon>
        <taxon>Bacteroidota</taxon>
        <taxon>Bacteroidia</taxon>
        <taxon>Bacteroidales</taxon>
        <taxon>Barnesiellaceae</taxon>
        <taxon>Barnesiella</taxon>
    </lineage>
</organism>
<proteinExistence type="predicted"/>
<keyword evidence="1" id="KW-0732">Signal</keyword>
<evidence type="ECO:0000259" key="2">
    <source>
        <dbReference type="Pfam" id="PF09992"/>
    </source>
</evidence>
<dbReference type="HOGENOM" id="CLU_018475_0_0_10"/>
<dbReference type="Proteomes" id="UP000006044">
    <property type="component" value="Unassembled WGS sequence"/>
</dbReference>
<protein>
    <submittedName>
        <fullName evidence="4">Por secretion system C-terminal sorting domain-containing protein</fullName>
    </submittedName>
</protein>
<keyword evidence="5" id="KW-1185">Reference proteome</keyword>
<reference evidence="4 5" key="1">
    <citation type="submission" date="2012-08" db="EMBL/GenBank/DDBJ databases">
        <title>The Genome Sequence of Barnesiella intestinihominis YIT 11860.</title>
        <authorList>
            <consortium name="The Broad Institute Genome Sequencing Platform"/>
            <person name="Earl A."/>
            <person name="Ward D."/>
            <person name="Feldgarden M."/>
            <person name="Gevers D."/>
            <person name="Morotomi M."/>
            <person name="Walker B."/>
            <person name="Young S.K."/>
            <person name="Zeng Q."/>
            <person name="Gargeya S."/>
            <person name="Fitzgerald M."/>
            <person name="Haas B."/>
            <person name="Abouelleil A."/>
            <person name="Alvarado L."/>
            <person name="Arachchi H.M."/>
            <person name="Berlin A.M."/>
            <person name="Chapman S.B."/>
            <person name="Goldberg J."/>
            <person name="Griggs A."/>
            <person name="Gujja S."/>
            <person name="Hansen M."/>
            <person name="Howarth C."/>
            <person name="Imamovic A."/>
            <person name="Larimer J."/>
            <person name="McCowen C."/>
            <person name="Montmayeur A."/>
            <person name="Murphy C."/>
            <person name="Neiman D."/>
            <person name="Pearson M."/>
            <person name="Priest M."/>
            <person name="Roberts A."/>
            <person name="Saif S."/>
            <person name="Shea T."/>
            <person name="Sisk P."/>
            <person name="Sykes S."/>
            <person name="Wortman J."/>
            <person name="Nusbaum C."/>
            <person name="Birren B."/>
        </authorList>
    </citation>
    <scope>NUCLEOTIDE SEQUENCE [LARGE SCALE GENOMIC DNA]</scope>
    <source>
        <strain evidence="4 5">YIT 11860</strain>
    </source>
</reference>
<evidence type="ECO:0000256" key="1">
    <source>
        <dbReference type="SAM" id="SignalP"/>
    </source>
</evidence>
<dbReference type="Pfam" id="PF18962">
    <property type="entry name" value="Por_Secre_tail"/>
    <property type="match status" value="1"/>
</dbReference>
<dbReference type="PANTHER" id="PTHR40446:SF2">
    <property type="entry name" value="N-ACETYLGLUCOSAMINE-1-PHOSPHODIESTER ALPHA-N-ACETYLGLUCOSAMINIDASE"/>
    <property type="match status" value="1"/>
</dbReference>
<dbReference type="PANTHER" id="PTHR40446">
    <property type="entry name" value="N-ACETYLGLUCOSAMINE-1-PHOSPHODIESTER ALPHA-N-ACETYLGLUCOSAMINIDASE"/>
    <property type="match status" value="1"/>
</dbReference>
<dbReference type="eggNOG" id="COG4632">
    <property type="taxonomic scope" value="Bacteria"/>
</dbReference>
<feature type="signal peptide" evidence="1">
    <location>
        <begin position="1"/>
        <end position="20"/>
    </location>
</feature>
<feature type="domain" description="Phosphodiester glycosidase" evidence="2">
    <location>
        <begin position="260"/>
        <end position="406"/>
    </location>
</feature>
<dbReference type="InterPro" id="IPR018711">
    <property type="entry name" value="NAGPA"/>
</dbReference>
<sequence>MKKELFVFALSALCGLSAEATINIAGVEKQVDTLECRTVGPGVQYVRMHMPEYPLDVYTMTIDLNNPYNDVDAFIGKNHAGSTEAMTSAYTRLSTPEHQSIGSINGNFWIVSGQNMDDRLLGQPHSGCIVNGEIATEPNGWNRAGRGDEIEKLQEIGFVVLDQEKKMWIDDMNFEAKVINAANESFAIAEVNRIRNENEIVLYNHFTGQTTSDIDGTDVLIKPVEGASWGLNKDVECVVTRIVQSKGGTELEEGEYALSGNGTGAEFLNQMNVGDKVKINTKLTTRTDNLIPIAEQMLTGNALVMREGKLTPRNENEAYNSQTYSRSGIGMSQDGKTLYLIVIDYKSSTSVGTNTATMCYILKQAGAWNVANMDAGGSAQMMLRGNLVNNPADGKERPVSNGFMIFTNAPEDNTLNSLAFDNYNLEVPSYSCFEPTILGYNSYGVLIDTDVQEFTLSCDASLGTISSDGKKFYASPNATSGYLHVTSGTATGKIKVTVKETDIVMKNSEIIADKAHPYSLEVISHIGENTFTYDPSSLSWSIEDPTVCKIENGILTGIKNGTTNITGSIGNFSGNMKVTVEIPESPKIPADDFSGWTTKSISSITDATVTPSGNNQAILGFTYKTGRLPYVEMDKAITLYSIPDTLRMLINSEIPVSKIQIACKANGDKEQYLEYEGITVNEDYLISIPLSDITGKNNRGGFPVSLNYIKFYINTTGTISGQAYKIHIKEFSLVYNGIESGIDETVAGNKNMVVYPNPITGNTLFLQGENIVPGSSIRIYDRVGALILEQLLDETGIVNIGDQQPGVYIVNVQNELGTHVCKIVIQ</sequence>
<evidence type="ECO:0000313" key="5">
    <source>
        <dbReference type="Proteomes" id="UP000006044"/>
    </source>
</evidence>
<dbReference type="InterPro" id="IPR026444">
    <property type="entry name" value="Secre_tail"/>
</dbReference>
<evidence type="ECO:0000313" key="4">
    <source>
        <dbReference type="EMBL" id="EJZ65118.1"/>
    </source>
</evidence>
<name>K0X196_9BACT</name>
<dbReference type="Pfam" id="PF09992">
    <property type="entry name" value="NAGPA"/>
    <property type="match status" value="1"/>
</dbReference>
<comment type="caution">
    <text evidence="4">The sequence shown here is derived from an EMBL/GenBank/DDBJ whole genome shotgun (WGS) entry which is preliminary data.</text>
</comment>
<dbReference type="OrthoDB" id="9809781at2"/>
<dbReference type="Gene3D" id="2.60.40.1080">
    <property type="match status" value="1"/>
</dbReference>
<dbReference type="EMBL" id="ADLE01000007">
    <property type="protein sequence ID" value="EJZ65118.1"/>
    <property type="molecule type" value="Genomic_DNA"/>
</dbReference>
<feature type="chain" id="PRO_5003840564" evidence="1">
    <location>
        <begin position="21"/>
        <end position="826"/>
    </location>
</feature>
<evidence type="ECO:0000259" key="3">
    <source>
        <dbReference type="Pfam" id="PF18962"/>
    </source>
</evidence>
<dbReference type="RefSeq" id="WP_008861342.1">
    <property type="nucleotide sequence ID" value="NZ_JH815203.1"/>
</dbReference>
<accession>K0X196</accession>